<feature type="signal peptide" evidence="1">
    <location>
        <begin position="1"/>
        <end position="15"/>
    </location>
</feature>
<dbReference type="OrthoDB" id="328009at2759"/>
<keyword evidence="1" id="KW-0732">Signal</keyword>
<feature type="chain" id="PRO_5012797113" evidence="1">
    <location>
        <begin position="16"/>
        <end position="2103"/>
    </location>
</feature>
<name>A0A1R2CZL6_9CILI</name>
<keyword evidence="3" id="KW-1185">Reference proteome</keyword>
<reference evidence="2 3" key="1">
    <citation type="submission" date="2016-11" db="EMBL/GenBank/DDBJ databases">
        <title>The macronuclear genome of Stentor coeruleus: a giant cell with tiny introns.</title>
        <authorList>
            <person name="Slabodnick M."/>
            <person name="Ruby J.G."/>
            <person name="Reiff S.B."/>
            <person name="Swart E.C."/>
            <person name="Gosai S."/>
            <person name="Prabakaran S."/>
            <person name="Witkowska E."/>
            <person name="Larue G.E."/>
            <person name="Fisher S."/>
            <person name="Freeman R.M."/>
            <person name="Gunawardena J."/>
            <person name="Chu W."/>
            <person name="Stover N.A."/>
            <person name="Gregory B.D."/>
            <person name="Nowacki M."/>
            <person name="Derisi J."/>
            <person name="Roy S.W."/>
            <person name="Marshall W.F."/>
            <person name="Sood P."/>
        </authorList>
    </citation>
    <scope>NUCLEOTIDE SEQUENCE [LARGE SCALE GENOMIC DNA]</scope>
    <source>
        <strain evidence="2">WM001</strain>
    </source>
</reference>
<gene>
    <name evidence="2" type="ORF">SteCoe_2344</name>
</gene>
<sequence length="2103" mass="240682">MFLALFIFSSFSAQAFLLYQDKLSPVEIFWPKSWVFNNIEPSTNHANSKIILTVYCRVLIDLPSGAEATLIVPGRDTNFVNETNEYKVAGEDLEFTFGFYDLDKGTYGPISLVIRQKANGQILAAKAAFGQIAIIDPLPSPTEDLQVSFYSSSKVIMEPAVLKFSFNLSDTDRIEKYDYFILDLDPSFKYRNGKLTWDSEISDSKLFSDTKFEKIGSSIIIYKLLNETHNGITVSFTISGFTNPINLRTPNNYFWTLTIHRFGTPTNKKILIGKGPNESLNPGTFISPSWSFVNDYIDETQAYENLIIFTKLKFTLEHDIPIGGVIYITYEDVDISLYGYNSNNKQELASGSFIYSKSSEYSSELDCFVDNSINAHCVVNKYFIPRSSIVTVFNLVKFYNNANIIKIESKVYDDKEGIEMVIDTISGLDLSLATLIMITTENFAMGTGSLVYFVTNIYDPTGVYESGSFGTFGLVISLKDPIGFNKDDSVYVMFPVKKGSEPDLNKVTIEEYLYGYYTYNMNPYDSATFLGYIPIEAPSLEEDCISFKLSADYSVDNYVNIYIAAKDIYGIDKNFYLPYFPITNKDMHEIVVKVENLSSGRNFYISKPLNFVVNTHGTMSFEYFCLAYDIPGLPAKFSFTLPYSFSHPDYTIQIAFIISDGADIDLGCGLESGMEYPSIGDHNVIYEFDGSNVSLYMKLNSEDQNTVNFIIPFLYRAHINMHVKISTVSSTEKRIIAETYFENYYNYNGLTYGGYYDYRTNENVEFSLYESLSYNDGSENQHNIIFTLGKGFKFTNNLALIDGNQVTFDIMSSDNLMFNYAVGYIESIVLYDYMQIEFIFNIKTSWFAYGSYSAYLAYATNNDYFTNSGCNNPKYYYINLEASKLKYYDYSPKYSKGYTNSNPFIDISISFTFEKTIYAGSKIKVIFEAGYFDIKNSKWSISIGEFSLNTDSCVSSSSCTSDKLTNDVTNSLIVITLHDVLLPVILEDGNRIHGFYSVNVYFTDTNNNDYLMQEWNQNNNDWNGENETYFFKSLIQTGVSQIENIWVFPSTKGATSVYFGISFILPYDLPLGTIITIYGENFDYDSLAKDNTWCNYRFDSVVINNYNQLEIVTGVNIKAGETIEIIKDFAFSLSEYNDKSVSFFIKAKYESVLIIDDIQFTSGRSFFINDVPNIKTKIFKIIPNISNQGVKNYYTFTFMLDSNTDPLWYYCFDASHNYDANVGDTFTLQGIDNVLFLYAKSSLSVNLYCTVNHWIICCHGFNDIIVSYTEIDISIYITNPAKFYASFNMYIVDENLKSVVINTYEFRVYFTDIPQNSVDIFHASFEYTSEATSNVIVEAYFDTLFEENSLILVEFPRPFNLEVNNPKEIICSVHYCEDDNNFDFVDNTTCNVEMNSVLIDIKNYKELQSTYFTRFYFKDIVIPEQGIIKFSQYTGEFENYDYWTDKFGIAYIVKNKYIYEDSLELNGQSYSNINAAFTGFNKIDYKSIIINEGKDIIIKPGTFSPYILITVEGDLAAAKLTITPSSSTQDTLEFDANTYSLDLKFPQDKFRVGINQKSSENFYIISWKIAEKSIIPGLKCYKTKQNTKIQVFLGEPYKLTPKSNLFVPVNHTSLPFFITLPEVSPYSHIYIFFTPTIINNLTVTFSPNPAILFKNTFSAYFTISCEKCVYGSKYDFKYRLSSNSKNAFYIKPNGSFLIDRFFTEPAVGFITLNIINQVTASVEISTNDDAVVYWALISMTLYKKDPSFSSIEMIEKKAKGLIFNNGDTRMSLEDQISEYVNKIRNADDQNISWQEYLQKIFFIAENTYFANIEYVSSNESPKVLYTFENLISRTEYIVVAYIKNLSDKEPTKIISSGITPNMKKHAEIEISFSSSSSIDIDKLNEVISLSYKIDKRRIQSSKKTTRNLYSLIYKFNILSSPLSIVPPATIMNNNKNTLSNNLISYDFRVLEIYDIKELNSRNFNVPDIKDIEMINNGNDYIQMNFTLNIDGTICCEFELNLDTVKKITINDVIIGFRSDGESNYDRHLCKNVIARENYVFDHKFKNEEDGNYVFSCAICNSYPILPKCANELVFYDFDWKSGNENCGITFVVMKFVVILGFIV</sequence>
<organism evidence="2 3">
    <name type="scientific">Stentor coeruleus</name>
    <dbReference type="NCBI Taxonomy" id="5963"/>
    <lineage>
        <taxon>Eukaryota</taxon>
        <taxon>Sar</taxon>
        <taxon>Alveolata</taxon>
        <taxon>Ciliophora</taxon>
        <taxon>Postciliodesmatophora</taxon>
        <taxon>Heterotrichea</taxon>
        <taxon>Heterotrichida</taxon>
        <taxon>Stentoridae</taxon>
        <taxon>Stentor</taxon>
    </lineage>
</organism>
<evidence type="ECO:0000313" key="2">
    <source>
        <dbReference type="EMBL" id="OMJ94446.1"/>
    </source>
</evidence>
<evidence type="ECO:0000256" key="1">
    <source>
        <dbReference type="SAM" id="SignalP"/>
    </source>
</evidence>
<dbReference type="Proteomes" id="UP000187209">
    <property type="component" value="Unassembled WGS sequence"/>
</dbReference>
<comment type="caution">
    <text evidence="2">The sequence shown here is derived from an EMBL/GenBank/DDBJ whole genome shotgun (WGS) entry which is preliminary data.</text>
</comment>
<evidence type="ECO:0000313" key="3">
    <source>
        <dbReference type="Proteomes" id="UP000187209"/>
    </source>
</evidence>
<accession>A0A1R2CZL6</accession>
<proteinExistence type="predicted"/>
<dbReference type="EMBL" id="MPUH01000026">
    <property type="protein sequence ID" value="OMJ94446.1"/>
    <property type="molecule type" value="Genomic_DNA"/>
</dbReference>
<protein>
    <submittedName>
        <fullName evidence="2">Uncharacterized protein</fullName>
    </submittedName>
</protein>